<dbReference type="SUPFAM" id="SSF161098">
    <property type="entry name" value="MetI-like"/>
    <property type="match status" value="1"/>
</dbReference>
<keyword evidence="2 9" id="KW-0813">Transport</keyword>
<reference evidence="10" key="1">
    <citation type="journal article" date="2020" name="mSystems">
        <title>Genome- and Community-Level Interaction Insights into Carbon Utilization and Element Cycling Functions of Hydrothermarchaeota in Hydrothermal Sediment.</title>
        <authorList>
            <person name="Zhou Z."/>
            <person name="Liu Y."/>
            <person name="Xu W."/>
            <person name="Pan J."/>
            <person name="Luo Z.H."/>
            <person name="Li M."/>
        </authorList>
    </citation>
    <scope>NUCLEOTIDE SEQUENCE [LARGE SCALE GENOMIC DNA]</scope>
    <source>
        <strain evidence="10">SpSt-222</strain>
    </source>
</reference>
<dbReference type="InterPro" id="IPR000515">
    <property type="entry name" value="MetI-like"/>
</dbReference>
<evidence type="ECO:0000256" key="2">
    <source>
        <dbReference type="ARBA" id="ARBA00022448"/>
    </source>
</evidence>
<dbReference type="PANTHER" id="PTHR43386">
    <property type="entry name" value="OLIGOPEPTIDE TRANSPORT SYSTEM PERMEASE PROTEIN APPC"/>
    <property type="match status" value="1"/>
</dbReference>
<dbReference type="PROSITE" id="PS50928">
    <property type="entry name" value="ABC_TM1"/>
    <property type="match status" value="1"/>
</dbReference>
<protein>
    <submittedName>
        <fullName evidence="10">ABC transporter permease</fullName>
    </submittedName>
</protein>
<evidence type="ECO:0000256" key="8">
    <source>
        <dbReference type="ARBA" id="ARBA00023136"/>
    </source>
</evidence>
<dbReference type="AlphaFoldDB" id="A0A7C1K3L1"/>
<dbReference type="GO" id="GO:0015833">
    <property type="term" value="P:peptide transport"/>
    <property type="evidence" value="ECO:0007669"/>
    <property type="project" value="UniProtKB-KW"/>
</dbReference>
<feature type="transmembrane region" description="Helical" evidence="9">
    <location>
        <begin position="270"/>
        <end position="293"/>
    </location>
</feature>
<dbReference type="GO" id="GO:0005886">
    <property type="term" value="C:plasma membrane"/>
    <property type="evidence" value="ECO:0007669"/>
    <property type="project" value="UniProtKB-SubCell"/>
</dbReference>
<comment type="subcellular location">
    <subcellularLocation>
        <location evidence="1 9">Cell membrane</location>
        <topology evidence="1 9">Multi-pass membrane protein</topology>
    </subcellularLocation>
</comment>
<comment type="similarity">
    <text evidence="9">Belongs to the binding-protein-dependent transport system permease family.</text>
</comment>
<evidence type="ECO:0000256" key="5">
    <source>
        <dbReference type="ARBA" id="ARBA00022856"/>
    </source>
</evidence>
<gene>
    <name evidence="10" type="ORF">ENP47_07990</name>
</gene>
<evidence type="ECO:0000256" key="6">
    <source>
        <dbReference type="ARBA" id="ARBA00022927"/>
    </source>
</evidence>
<keyword evidence="7 9" id="KW-1133">Transmembrane helix</keyword>
<dbReference type="InterPro" id="IPR025966">
    <property type="entry name" value="OppC_N"/>
</dbReference>
<name>A0A7C1K3L1_THERO</name>
<dbReference type="PANTHER" id="PTHR43386:SF24">
    <property type="entry name" value="OLIGOPEPTIDE TRANSPORT SYSTEM PERMEASE PROTEIN AMID"/>
    <property type="match status" value="1"/>
</dbReference>
<evidence type="ECO:0000256" key="1">
    <source>
        <dbReference type="ARBA" id="ARBA00004651"/>
    </source>
</evidence>
<sequence>MATTGAGMTGQAQRLDALVWAARPHRTLWRDALSRLLANRLAMFGLIIVLIFTAMALFAPILAPYPYDKADFTAVSQFPTWTGKYPLGTDLVGRDMLSRLIWGAQVSMAVGLGAQVIVFLIGVPIGALAGYVGGRVDSLLMRFVDVMYAFPQLLFVILIMAALGRGMQNIFIAIGVTGWVTLARLTRAEFLALRERDFVIAARAAGASPWRIITRHMLPNALSPIIVALTFGIPQAIFTEAALSFIGIGIPEPRPSWGKMAGETQQYITSYWYMPLFPTILIALLMLSFTFLGDGLRDALDPRTRKRE</sequence>
<dbReference type="EMBL" id="DSJL01000011">
    <property type="protein sequence ID" value="HEF65520.1"/>
    <property type="molecule type" value="Genomic_DNA"/>
</dbReference>
<accession>A0A7C1K3L1</accession>
<keyword evidence="6" id="KW-0653">Protein transport</keyword>
<proteinExistence type="inferred from homology"/>
<dbReference type="InterPro" id="IPR035906">
    <property type="entry name" value="MetI-like_sf"/>
</dbReference>
<feature type="transmembrane region" description="Helical" evidence="9">
    <location>
        <begin position="143"/>
        <end position="163"/>
    </location>
</feature>
<keyword evidence="4 9" id="KW-0812">Transmembrane</keyword>
<keyword evidence="5" id="KW-0571">Peptide transport</keyword>
<dbReference type="GO" id="GO:0015031">
    <property type="term" value="P:protein transport"/>
    <property type="evidence" value="ECO:0007669"/>
    <property type="project" value="UniProtKB-KW"/>
</dbReference>
<evidence type="ECO:0000313" key="10">
    <source>
        <dbReference type="EMBL" id="HEF65520.1"/>
    </source>
</evidence>
<dbReference type="GO" id="GO:0055085">
    <property type="term" value="P:transmembrane transport"/>
    <property type="evidence" value="ECO:0007669"/>
    <property type="project" value="InterPro"/>
</dbReference>
<evidence type="ECO:0000256" key="4">
    <source>
        <dbReference type="ARBA" id="ARBA00022692"/>
    </source>
</evidence>
<feature type="transmembrane region" description="Helical" evidence="9">
    <location>
        <begin position="169"/>
        <end position="186"/>
    </location>
</feature>
<dbReference type="Pfam" id="PF00528">
    <property type="entry name" value="BPD_transp_1"/>
    <property type="match status" value="1"/>
</dbReference>
<organism evidence="10">
    <name type="scientific">Thermomicrobium roseum</name>
    <dbReference type="NCBI Taxonomy" id="500"/>
    <lineage>
        <taxon>Bacteria</taxon>
        <taxon>Pseudomonadati</taxon>
        <taxon>Thermomicrobiota</taxon>
        <taxon>Thermomicrobia</taxon>
        <taxon>Thermomicrobiales</taxon>
        <taxon>Thermomicrobiaceae</taxon>
        <taxon>Thermomicrobium</taxon>
    </lineage>
</organism>
<dbReference type="Pfam" id="PF12911">
    <property type="entry name" value="OppC_N"/>
    <property type="match status" value="1"/>
</dbReference>
<dbReference type="CDD" id="cd06261">
    <property type="entry name" value="TM_PBP2"/>
    <property type="match status" value="1"/>
</dbReference>
<keyword evidence="3" id="KW-1003">Cell membrane</keyword>
<keyword evidence="8 9" id="KW-0472">Membrane</keyword>
<feature type="transmembrane region" description="Helical" evidence="9">
    <location>
        <begin position="225"/>
        <end position="250"/>
    </location>
</feature>
<evidence type="ECO:0000256" key="7">
    <source>
        <dbReference type="ARBA" id="ARBA00022989"/>
    </source>
</evidence>
<evidence type="ECO:0000256" key="3">
    <source>
        <dbReference type="ARBA" id="ARBA00022475"/>
    </source>
</evidence>
<evidence type="ECO:0000256" key="9">
    <source>
        <dbReference type="RuleBase" id="RU363032"/>
    </source>
</evidence>
<feature type="transmembrane region" description="Helical" evidence="9">
    <location>
        <begin position="106"/>
        <end position="131"/>
    </location>
</feature>
<comment type="caution">
    <text evidence="10">The sequence shown here is derived from an EMBL/GenBank/DDBJ whole genome shotgun (WGS) entry which is preliminary data.</text>
</comment>
<feature type="transmembrane region" description="Helical" evidence="9">
    <location>
        <begin position="41"/>
        <end position="63"/>
    </location>
</feature>
<dbReference type="Gene3D" id="1.10.3720.10">
    <property type="entry name" value="MetI-like"/>
    <property type="match status" value="1"/>
</dbReference>
<dbReference type="InterPro" id="IPR050366">
    <property type="entry name" value="BP-dependent_transpt_permease"/>
</dbReference>